<dbReference type="GO" id="GO:0003887">
    <property type="term" value="F:DNA-directed DNA polymerase activity"/>
    <property type="evidence" value="ECO:0007669"/>
    <property type="project" value="InterPro"/>
</dbReference>
<reference evidence="3" key="1">
    <citation type="submission" date="2015-02" db="EMBL/GenBank/DDBJ databases">
        <title>Genome Assembly of Bacillaceae bacterium MTCC 8252.</title>
        <authorList>
            <person name="Verma A."/>
            <person name="Khatri I."/>
            <person name="Mual P."/>
            <person name="Subramanian S."/>
            <person name="Krishnamurthi S."/>
        </authorList>
    </citation>
    <scope>NUCLEOTIDE SEQUENCE [LARGE SCALE GENOMIC DNA]</scope>
    <source>
        <strain evidence="3">MTCC 8252</strain>
    </source>
</reference>
<evidence type="ECO:0000259" key="2">
    <source>
        <dbReference type="Pfam" id="PF01051"/>
    </source>
</evidence>
<gene>
    <name evidence="3" type="ORF">QY95_02891</name>
</gene>
<comment type="similarity">
    <text evidence="1">Belongs to the initiator RepB protein family.</text>
</comment>
<organism evidence="3 4">
    <name type="scientific">Bacillus thermotolerans</name>
    <name type="common">Quasibacillus thermotolerans</name>
    <dbReference type="NCBI Taxonomy" id="1221996"/>
    <lineage>
        <taxon>Bacteria</taxon>
        <taxon>Bacillati</taxon>
        <taxon>Bacillota</taxon>
        <taxon>Bacilli</taxon>
        <taxon>Bacillales</taxon>
        <taxon>Bacillaceae</taxon>
        <taxon>Bacillus</taxon>
    </lineage>
</organism>
<name>A0A0F5HUY5_BACTR</name>
<evidence type="ECO:0000313" key="3">
    <source>
        <dbReference type="EMBL" id="KKB37194.1"/>
    </source>
</evidence>
<dbReference type="SUPFAM" id="SSF46785">
    <property type="entry name" value="Winged helix' DNA-binding domain"/>
    <property type="match status" value="2"/>
</dbReference>
<sequence length="306" mass="36467">MAKLNQGLTLNQMQLLAYAIYSTQQDGKTEFNKTDFENKFGIEKYQTRHAKEDAKRLLDLKFSIEDLENDYFEYYNVFQSIKYKDGIFYFKWTDDMVPHILELKERYITTDLTITSQFKSGFSWTLYEYLKAHYGYWHKPLSKEALMKLFGVEDKKTYQNNTGRFKTSVLDVAINELNQYTEFKVWYVEQKKGRAIVGFDLHWSTGEKVASATRKQINELKTILNAIHEGMFDFINLRDDKNRQTAIELVRQAERMTIYTEDPICITKERADRLIMDANWILRELERLHEIDTNTKVLFYNWLDGN</sequence>
<dbReference type="Proteomes" id="UP000031563">
    <property type="component" value="Unassembled WGS sequence"/>
</dbReference>
<protein>
    <submittedName>
        <fullName evidence="3">Phage replication protein</fullName>
    </submittedName>
</protein>
<comment type="caution">
    <text evidence="3">The sequence shown here is derived from an EMBL/GenBank/DDBJ whole genome shotgun (WGS) entry which is preliminary data.</text>
</comment>
<dbReference type="Gene3D" id="1.10.10.10">
    <property type="entry name" value="Winged helix-like DNA-binding domain superfamily/Winged helix DNA-binding domain"/>
    <property type="match status" value="2"/>
</dbReference>
<dbReference type="GO" id="GO:0006270">
    <property type="term" value="P:DNA replication initiation"/>
    <property type="evidence" value="ECO:0007669"/>
    <property type="project" value="InterPro"/>
</dbReference>
<dbReference type="EMBL" id="JWIR02000055">
    <property type="protein sequence ID" value="KKB37194.1"/>
    <property type="molecule type" value="Genomic_DNA"/>
</dbReference>
<dbReference type="STRING" id="1221996.QY95_02891"/>
<evidence type="ECO:0000313" key="4">
    <source>
        <dbReference type="Proteomes" id="UP000031563"/>
    </source>
</evidence>
<dbReference type="InterPro" id="IPR036388">
    <property type="entry name" value="WH-like_DNA-bd_sf"/>
</dbReference>
<dbReference type="InterPro" id="IPR036390">
    <property type="entry name" value="WH_DNA-bd_sf"/>
</dbReference>
<evidence type="ECO:0000256" key="1">
    <source>
        <dbReference type="ARBA" id="ARBA00038283"/>
    </source>
</evidence>
<dbReference type="InterPro" id="IPR000525">
    <property type="entry name" value="Initiator_Rep_WH1"/>
</dbReference>
<proteinExistence type="inferred from homology"/>
<accession>A0A0F5HUY5</accession>
<feature type="domain" description="Initiator Rep protein WH1" evidence="2">
    <location>
        <begin position="4"/>
        <end position="131"/>
    </location>
</feature>
<dbReference type="OrthoDB" id="2156930at2"/>
<dbReference type="Pfam" id="PF21205">
    <property type="entry name" value="Rep3_C"/>
    <property type="match status" value="1"/>
</dbReference>
<dbReference type="Pfam" id="PF01051">
    <property type="entry name" value="Rep3_N"/>
    <property type="match status" value="1"/>
</dbReference>
<keyword evidence="4" id="KW-1185">Reference proteome</keyword>
<dbReference type="AlphaFoldDB" id="A0A0F5HUY5"/>